<dbReference type="GO" id="GO:0038127">
    <property type="term" value="P:ERBB signaling pathway"/>
    <property type="evidence" value="ECO:0007669"/>
    <property type="project" value="UniProtKB-ARBA"/>
</dbReference>
<name>A0A8C5IIJ7_JUNHY</name>
<dbReference type="Pfam" id="PF01030">
    <property type="entry name" value="Recep_L_domain"/>
    <property type="match status" value="2"/>
</dbReference>
<dbReference type="PIRSF" id="PIRSF000619">
    <property type="entry name" value="TyrPK_EGF-R"/>
    <property type="match status" value="1"/>
</dbReference>
<proteinExistence type="inferred from homology"/>
<evidence type="ECO:0000256" key="29">
    <source>
        <dbReference type="PIRSR" id="PIRSR000619-2"/>
    </source>
</evidence>
<evidence type="ECO:0000313" key="34">
    <source>
        <dbReference type="Proteomes" id="UP000694408"/>
    </source>
</evidence>
<dbReference type="InterPro" id="IPR020635">
    <property type="entry name" value="Tyr_kinase_cat_dom"/>
</dbReference>
<keyword evidence="21" id="KW-0804">Transcription</keyword>
<dbReference type="InterPro" id="IPR000494">
    <property type="entry name" value="Rcpt_L-dom"/>
</dbReference>
<keyword evidence="14 31" id="KW-1133">Transmembrane helix</keyword>
<evidence type="ECO:0000256" key="6">
    <source>
        <dbReference type="ARBA" id="ARBA00022553"/>
    </source>
</evidence>
<evidence type="ECO:0000256" key="13">
    <source>
        <dbReference type="ARBA" id="ARBA00022840"/>
    </source>
</evidence>
<dbReference type="GO" id="GO:0023056">
    <property type="term" value="P:positive regulation of signaling"/>
    <property type="evidence" value="ECO:0007669"/>
    <property type="project" value="UniProtKB-ARBA"/>
</dbReference>
<evidence type="ECO:0000256" key="28">
    <source>
        <dbReference type="PIRSR" id="PIRSR000619-1"/>
    </source>
</evidence>
<evidence type="ECO:0000256" key="11">
    <source>
        <dbReference type="ARBA" id="ARBA00022741"/>
    </source>
</evidence>
<dbReference type="InterPro" id="IPR016245">
    <property type="entry name" value="Tyr_kinase_EGF/ERB/XmrK_rcpt"/>
</dbReference>
<keyword evidence="5" id="KW-1003">Cell membrane</keyword>
<dbReference type="Proteomes" id="UP000694408">
    <property type="component" value="Unplaced"/>
</dbReference>
<keyword evidence="23" id="KW-0325">Glycoprotein</keyword>
<comment type="catalytic activity">
    <reaction evidence="26">
        <text>L-tyrosyl-[protein] + ATP = O-phospho-L-tyrosyl-[protein] + ADP + H(+)</text>
        <dbReference type="Rhea" id="RHEA:10596"/>
        <dbReference type="Rhea" id="RHEA-COMP:10136"/>
        <dbReference type="Rhea" id="RHEA-COMP:20101"/>
        <dbReference type="ChEBI" id="CHEBI:15378"/>
        <dbReference type="ChEBI" id="CHEBI:30616"/>
        <dbReference type="ChEBI" id="CHEBI:46858"/>
        <dbReference type="ChEBI" id="CHEBI:61978"/>
        <dbReference type="ChEBI" id="CHEBI:456216"/>
        <dbReference type="EC" id="2.7.10.1"/>
    </reaction>
</comment>
<feature type="binding site" evidence="29">
    <location>
        <begin position="708"/>
        <end position="716"/>
    </location>
    <ligand>
        <name>ATP</name>
        <dbReference type="ChEBI" id="CHEBI:30616"/>
    </ligand>
</feature>
<dbReference type="GO" id="GO:0005154">
    <property type="term" value="F:epidermal growth factor receptor binding"/>
    <property type="evidence" value="ECO:0007669"/>
    <property type="project" value="TreeGrafter"/>
</dbReference>
<dbReference type="InterPro" id="IPR050122">
    <property type="entry name" value="RTK"/>
</dbReference>
<keyword evidence="15" id="KW-0805">Transcription regulation</keyword>
<keyword evidence="34" id="KW-1185">Reference proteome</keyword>
<keyword evidence="25" id="KW-0421">Lactation</keyword>
<dbReference type="GO" id="GO:0043235">
    <property type="term" value="C:receptor complex"/>
    <property type="evidence" value="ECO:0007669"/>
    <property type="project" value="TreeGrafter"/>
</dbReference>
<dbReference type="InterPro" id="IPR049328">
    <property type="entry name" value="TM_ErbB1"/>
</dbReference>
<feature type="binding site" evidence="29 30">
    <location>
        <position position="735"/>
    </location>
    <ligand>
        <name>ATP</name>
        <dbReference type="ChEBI" id="CHEBI:30616"/>
    </ligand>
</feature>
<evidence type="ECO:0000256" key="24">
    <source>
        <dbReference type="ARBA" id="ARBA00023242"/>
    </source>
</evidence>
<dbReference type="GO" id="GO:0009925">
    <property type="term" value="C:basal plasma membrane"/>
    <property type="evidence" value="ECO:0007669"/>
    <property type="project" value="TreeGrafter"/>
</dbReference>
<dbReference type="GO" id="GO:0045937">
    <property type="term" value="P:positive regulation of phosphate metabolic process"/>
    <property type="evidence" value="ECO:0007669"/>
    <property type="project" value="UniProtKB-ARBA"/>
</dbReference>
<dbReference type="SUPFAM" id="SSF52058">
    <property type="entry name" value="L domain-like"/>
    <property type="match status" value="2"/>
</dbReference>
<evidence type="ECO:0000256" key="30">
    <source>
        <dbReference type="PROSITE-ProRule" id="PRU10141"/>
    </source>
</evidence>
<evidence type="ECO:0000256" key="26">
    <source>
        <dbReference type="ARBA" id="ARBA00051243"/>
    </source>
</evidence>
<keyword evidence="9" id="KW-0053">Apoptosis</keyword>
<dbReference type="GO" id="GO:0043066">
    <property type="term" value="P:negative regulation of apoptotic process"/>
    <property type="evidence" value="ECO:0007669"/>
    <property type="project" value="UniProtKB-ARBA"/>
</dbReference>
<dbReference type="FunFam" id="2.10.220.10:FF:000004">
    <property type="entry name" value="Receptor protein-tyrosine kinase"/>
    <property type="match status" value="1"/>
</dbReference>
<dbReference type="GO" id="GO:0080090">
    <property type="term" value="P:regulation of primary metabolic process"/>
    <property type="evidence" value="ECO:0007669"/>
    <property type="project" value="UniProtKB-ARBA"/>
</dbReference>
<keyword evidence="13 27" id="KW-0067">ATP-binding</keyword>
<dbReference type="EC" id="2.7.10.1" evidence="27"/>
<evidence type="ECO:0000256" key="8">
    <source>
        <dbReference type="ARBA" id="ARBA00022692"/>
    </source>
</evidence>
<dbReference type="InterPro" id="IPR044912">
    <property type="entry name" value="Egfr_JX_dom"/>
</dbReference>
<dbReference type="InterPro" id="IPR017441">
    <property type="entry name" value="Protein_kinase_ATP_BS"/>
</dbReference>
<comment type="similarity">
    <text evidence="27">Belongs to the protein kinase superfamily. Tyr protein kinase family. EGF receptor subfamily.</text>
</comment>
<dbReference type="SMART" id="SM00261">
    <property type="entry name" value="FU"/>
    <property type="match status" value="5"/>
</dbReference>
<dbReference type="FunFam" id="2.10.220.10:FF:000001">
    <property type="entry name" value="Receptor protein-tyrosine kinase"/>
    <property type="match status" value="1"/>
</dbReference>
<dbReference type="PANTHER" id="PTHR24416">
    <property type="entry name" value="TYROSINE-PROTEIN KINASE RECEPTOR"/>
    <property type="match status" value="1"/>
</dbReference>
<evidence type="ECO:0000256" key="4">
    <source>
        <dbReference type="ARBA" id="ARBA00022473"/>
    </source>
</evidence>
<keyword evidence="6" id="KW-0597">Phosphoprotein</keyword>
<dbReference type="FunFam" id="3.80.20.20:FF:000004">
    <property type="entry name" value="Receptor protein-tyrosine kinase"/>
    <property type="match status" value="1"/>
</dbReference>
<evidence type="ECO:0000256" key="3">
    <source>
        <dbReference type="ARBA" id="ARBA00004251"/>
    </source>
</evidence>
<dbReference type="GO" id="GO:0006915">
    <property type="term" value="P:apoptotic process"/>
    <property type="evidence" value="ECO:0007669"/>
    <property type="project" value="UniProtKB-KW"/>
</dbReference>
<dbReference type="Gene3D" id="2.10.220.10">
    <property type="entry name" value="Hormone Receptor, Insulin-like Growth Factor Receptor 1, Chain A, domain 2"/>
    <property type="match status" value="3"/>
</dbReference>
<dbReference type="Ensembl" id="ENSJHYT00000005885.1">
    <property type="protein sequence ID" value="ENSJHYP00000004779.1"/>
    <property type="gene ID" value="ENSJHYG00000003906.1"/>
</dbReference>
<dbReference type="Gene3D" id="1.10.510.10">
    <property type="entry name" value="Transferase(Phosphotransferase) domain 1"/>
    <property type="match status" value="1"/>
</dbReference>
<dbReference type="Pfam" id="PF14843">
    <property type="entry name" value="GF_recep_IV"/>
    <property type="match status" value="1"/>
</dbReference>
<dbReference type="GO" id="GO:0005739">
    <property type="term" value="C:mitochondrion"/>
    <property type="evidence" value="ECO:0007669"/>
    <property type="project" value="UniProtKB-SubCell"/>
</dbReference>
<dbReference type="PROSITE" id="PS00107">
    <property type="entry name" value="PROTEIN_KINASE_ATP"/>
    <property type="match status" value="1"/>
</dbReference>
<keyword evidence="7 27" id="KW-0808">Transferase</keyword>
<dbReference type="Pfam" id="PF21314">
    <property type="entry name" value="TM_ErbB1"/>
    <property type="match status" value="1"/>
</dbReference>
<keyword evidence="10" id="KW-0732">Signal</keyword>
<feature type="transmembrane region" description="Helical" evidence="31">
    <location>
        <begin position="763"/>
        <end position="781"/>
    </location>
</feature>
<keyword evidence="22 27" id="KW-0675">Receptor</keyword>
<dbReference type="SMART" id="SM00219">
    <property type="entry name" value="TyrKc"/>
    <property type="match status" value="1"/>
</dbReference>
<evidence type="ECO:0000256" key="23">
    <source>
        <dbReference type="ARBA" id="ARBA00023180"/>
    </source>
</evidence>
<evidence type="ECO:0000256" key="20">
    <source>
        <dbReference type="ARBA" id="ARBA00023159"/>
    </source>
</evidence>
<keyword evidence="16" id="KW-0496">Mitochondrion</keyword>
<dbReference type="GO" id="GO:0009891">
    <property type="term" value="P:positive regulation of biosynthetic process"/>
    <property type="evidence" value="ECO:0007669"/>
    <property type="project" value="UniProtKB-ARBA"/>
</dbReference>
<dbReference type="InterPro" id="IPR000719">
    <property type="entry name" value="Prot_kinase_dom"/>
</dbReference>
<dbReference type="PROSITE" id="PS00109">
    <property type="entry name" value="PROTEIN_KINASE_TYR"/>
    <property type="match status" value="1"/>
</dbReference>
<feature type="transmembrane region" description="Helical" evidence="31">
    <location>
        <begin position="636"/>
        <end position="659"/>
    </location>
</feature>
<feature type="active site" description="Proton acceptor" evidence="28">
    <location>
        <position position="790"/>
    </location>
</feature>
<evidence type="ECO:0000256" key="14">
    <source>
        <dbReference type="ARBA" id="ARBA00022989"/>
    </source>
</evidence>
<organism evidence="33 34">
    <name type="scientific">Junco hyemalis</name>
    <name type="common">Dark-eyed junco</name>
    <dbReference type="NCBI Taxonomy" id="40217"/>
    <lineage>
        <taxon>Eukaryota</taxon>
        <taxon>Metazoa</taxon>
        <taxon>Chordata</taxon>
        <taxon>Craniata</taxon>
        <taxon>Vertebrata</taxon>
        <taxon>Euteleostomi</taxon>
        <taxon>Archelosauria</taxon>
        <taxon>Archosauria</taxon>
        <taxon>Dinosauria</taxon>
        <taxon>Saurischia</taxon>
        <taxon>Theropoda</taxon>
        <taxon>Coelurosauria</taxon>
        <taxon>Aves</taxon>
        <taxon>Neognathae</taxon>
        <taxon>Neoaves</taxon>
        <taxon>Telluraves</taxon>
        <taxon>Australaves</taxon>
        <taxon>Passeriformes</taxon>
        <taxon>Passerellidae</taxon>
        <taxon>Junco</taxon>
    </lineage>
</organism>
<dbReference type="GO" id="GO:0022008">
    <property type="term" value="P:neurogenesis"/>
    <property type="evidence" value="ECO:0007669"/>
    <property type="project" value="TreeGrafter"/>
</dbReference>
<accession>A0A8C5IIJ7</accession>
<dbReference type="GO" id="GO:0004714">
    <property type="term" value="F:transmembrane receptor protein tyrosine kinase activity"/>
    <property type="evidence" value="ECO:0007669"/>
    <property type="project" value="UniProtKB-EC"/>
</dbReference>
<evidence type="ECO:0000256" key="18">
    <source>
        <dbReference type="ARBA" id="ARBA00023137"/>
    </source>
</evidence>
<evidence type="ECO:0000259" key="32">
    <source>
        <dbReference type="PROSITE" id="PS50011"/>
    </source>
</evidence>
<evidence type="ECO:0000256" key="22">
    <source>
        <dbReference type="ARBA" id="ARBA00023170"/>
    </source>
</evidence>
<keyword evidence="20" id="KW-0010">Activator</keyword>
<evidence type="ECO:0000256" key="10">
    <source>
        <dbReference type="ARBA" id="ARBA00022729"/>
    </source>
</evidence>
<protein>
    <recommendedName>
        <fullName evidence="27">Receptor protein-tyrosine kinase</fullName>
        <ecNumber evidence="27">2.7.10.1</ecNumber>
    </recommendedName>
</protein>
<reference evidence="33" key="1">
    <citation type="submission" date="2025-08" db="UniProtKB">
        <authorList>
            <consortium name="Ensembl"/>
        </authorList>
    </citation>
    <scope>IDENTIFICATION</scope>
</reference>
<dbReference type="Pfam" id="PF00757">
    <property type="entry name" value="Furin-like"/>
    <property type="match status" value="1"/>
</dbReference>
<evidence type="ECO:0000256" key="25">
    <source>
        <dbReference type="ARBA" id="ARBA00043262"/>
    </source>
</evidence>
<dbReference type="SUPFAM" id="SSF56112">
    <property type="entry name" value="Protein kinase-like (PK-like)"/>
    <property type="match status" value="1"/>
</dbReference>
<evidence type="ECO:0000256" key="2">
    <source>
        <dbReference type="ARBA" id="ARBA00004173"/>
    </source>
</evidence>
<feature type="domain" description="Protein kinase" evidence="32">
    <location>
        <begin position="631"/>
        <end position="932"/>
    </location>
</feature>
<keyword evidence="24" id="KW-0539">Nucleus</keyword>
<evidence type="ECO:0000256" key="31">
    <source>
        <dbReference type="SAM" id="Phobius"/>
    </source>
</evidence>
<dbReference type="CDD" id="cd00064">
    <property type="entry name" value="FU"/>
    <property type="match status" value="3"/>
</dbReference>
<dbReference type="Gene3D" id="3.80.20.20">
    <property type="entry name" value="Receptor L-domain"/>
    <property type="match status" value="2"/>
</dbReference>
<evidence type="ECO:0000256" key="27">
    <source>
        <dbReference type="PIRNR" id="PIRNR000619"/>
    </source>
</evidence>
<dbReference type="PROSITE" id="PS50011">
    <property type="entry name" value="PROTEIN_KINASE_DOM"/>
    <property type="match status" value="1"/>
</dbReference>
<dbReference type="PRINTS" id="PR00109">
    <property type="entry name" value="TYRKINASE"/>
</dbReference>
<dbReference type="Gene3D" id="3.30.200.20">
    <property type="entry name" value="Phosphorylase Kinase, domain 1"/>
    <property type="match status" value="1"/>
</dbReference>
<evidence type="ECO:0000256" key="9">
    <source>
        <dbReference type="ARBA" id="ARBA00022703"/>
    </source>
</evidence>
<dbReference type="InterPro" id="IPR006211">
    <property type="entry name" value="Furin-like_Cys-rich_dom"/>
</dbReference>
<dbReference type="InterPro" id="IPR001245">
    <property type="entry name" value="Ser-Thr/Tyr_kinase_cat_dom"/>
</dbReference>
<evidence type="ECO:0000256" key="1">
    <source>
        <dbReference type="ARBA" id="ARBA00004123"/>
    </source>
</evidence>
<comment type="subcellular location">
    <subcellularLocation>
        <location evidence="3">Cell membrane</location>
        <topology evidence="3">Single-pass type I membrane protein</topology>
    </subcellularLocation>
    <subcellularLocation>
        <location evidence="2">Mitochondrion</location>
    </subcellularLocation>
    <subcellularLocation>
        <location evidence="1">Nucleus</location>
    </subcellularLocation>
</comment>
<evidence type="ECO:0000256" key="16">
    <source>
        <dbReference type="ARBA" id="ARBA00023128"/>
    </source>
</evidence>
<keyword evidence="19" id="KW-1015">Disulfide bond</keyword>
<reference evidence="33" key="2">
    <citation type="submission" date="2025-09" db="UniProtKB">
        <authorList>
            <consortium name="Ensembl"/>
        </authorList>
    </citation>
    <scope>IDENTIFICATION</scope>
</reference>
<keyword evidence="18 27" id="KW-0829">Tyrosine-protein kinase</keyword>
<dbReference type="GO" id="GO:0009966">
    <property type="term" value="P:regulation of signal transduction"/>
    <property type="evidence" value="ECO:0007669"/>
    <property type="project" value="UniProtKB-ARBA"/>
</dbReference>
<keyword evidence="8 31" id="KW-0812">Transmembrane</keyword>
<evidence type="ECO:0000256" key="21">
    <source>
        <dbReference type="ARBA" id="ARBA00023163"/>
    </source>
</evidence>
<evidence type="ECO:0000256" key="19">
    <source>
        <dbReference type="ARBA" id="ARBA00023157"/>
    </source>
</evidence>
<dbReference type="InterPro" id="IPR032778">
    <property type="entry name" value="GF_recep_IV"/>
</dbReference>
<dbReference type="Gene3D" id="6.10.250.2930">
    <property type="match status" value="1"/>
</dbReference>
<dbReference type="GO" id="GO:0005634">
    <property type="term" value="C:nucleus"/>
    <property type="evidence" value="ECO:0007669"/>
    <property type="project" value="UniProtKB-SubCell"/>
</dbReference>
<dbReference type="SUPFAM" id="SSF57184">
    <property type="entry name" value="Growth factor receptor domain"/>
    <property type="match status" value="2"/>
</dbReference>
<keyword evidence="12 27" id="KW-0418">Kinase</keyword>
<evidence type="ECO:0000256" key="12">
    <source>
        <dbReference type="ARBA" id="ARBA00022777"/>
    </source>
</evidence>
<dbReference type="Pfam" id="PF07714">
    <property type="entry name" value="PK_Tyr_Ser-Thr"/>
    <property type="match status" value="2"/>
</dbReference>
<dbReference type="GO" id="GO:0008284">
    <property type="term" value="P:positive regulation of cell population proliferation"/>
    <property type="evidence" value="ECO:0007669"/>
    <property type="project" value="TreeGrafter"/>
</dbReference>
<evidence type="ECO:0000256" key="15">
    <source>
        <dbReference type="ARBA" id="ARBA00023015"/>
    </source>
</evidence>
<keyword evidence="17 27" id="KW-0472">Membrane</keyword>
<dbReference type="GO" id="GO:0005524">
    <property type="term" value="F:ATP binding"/>
    <property type="evidence" value="ECO:0007669"/>
    <property type="project" value="UniProtKB-UniRule"/>
</dbReference>
<dbReference type="PANTHER" id="PTHR24416:SF90">
    <property type="entry name" value="RECEPTOR TYROSINE-PROTEIN KINASE ERBB-4"/>
    <property type="match status" value="1"/>
</dbReference>
<evidence type="ECO:0000256" key="5">
    <source>
        <dbReference type="ARBA" id="ARBA00022475"/>
    </source>
</evidence>
<evidence type="ECO:0000256" key="17">
    <source>
        <dbReference type="ARBA" id="ARBA00023136"/>
    </source>
</evidence>
<dbReference type="InterPro" id="IPR009030">
    <property type="entry name" value="Growth_fac_rcpt_cys_sf"/>
</dbReference>
<dbReference type="InterPro" id="IPR036941">
    <property type="entry name" value="Rcpt_L-dom_sf"/>
</dbReference>
<dbReference type="CDD" id="cd12092">
    <property type="entry name" value="TM_ErbB4"/>
    <property type="match status" value="1"/>
</dbReference>
<dbReference type="FunFam" id="1.10.510.10:FF:002828">
    <property type="entry name" value="Receptor tyrosine-protein kinase erbB-2"/>
    <property type="match status" value="1"/>
</dbReference>
<dbReference type="GO" id="GO:0010647">
    <property type="term" value="P:positive regulation of cell communication"/>
    <property type="evidence" value="ECO:0007669"/>
    <property type="project" value="UniProtKB-ARBA"/>
</dbReference>
<dbReference type="InterPro" id="IPR008266">
    <property type="entry name" value="Tyr_kinase_AS"/>
</dbReference>
<keyword evidence="11 27" id="KW-0547">Nucleotide-binding</keyword>
<dbReference type="FunFam" id="3.80.20.20:FF:000003">
    <property type="entry name" value="Receptor protein-tyrosine kinase"/>
    <property type="match status" value="1"/>
</dbReference>
<dbReference type="AlphaFoldDB" id="A0A8C5IIJ7"/>
<evidence type="ECO:0000313" key="33">
    <source>
        <dbReference type="Ensembl" id="ENSJHYP00000004779.1"/>
    </source>
</evidence>
<evidence type="ECO:0000256" key="7">
    <source>
        <dbReference type="ARBA" id="ARBA00022679"/>
    </source>
</evidence>
<dbReference type="InterPro" id="IPR011009">
    <property type="entry name" value="Kinase-like_dom_sf"/>
</dbReference>
<sequence>PRFGSLTLLCSMCAGTENKLSSLSDLEQQYRALRKYYENCEVVMGNLEITSIEHNRDLSFLRSIREVTGYVLVALNQFEYLPLENLRIVRGTKLYEERYALAIFLNYRKDGNFGLRELGLRNLTEILNGGVYVGQNKFLCFADTIHWQDIVRNPWASNFTLVPTNGSSGCGRCHKSCTGRCWGPTENHCQTLTKTVCAEQCDGRCYGPYVSDCCHRECAGGCYGPKDTDCFACMNFNDSGACVTQCPQTFVYNPTTFQLEHNHNAKYTYGAFCVKKCPHNFVVDSSSCVRACPSSKMEVEENGIKMCKPCTDICPKACDGIGTGSLVSAQTVDSSNIDKFVNCTKINGNLIFLVTGIHGDPYHTIAAINPEKLNIFQTVREITGYLNIQSWPENMTDFRVFSNLVTIGGRALYSGLSLLILKQQGITSLQFQSLKQISAGNIYITDNSNLCYYHTVNWTSLFSTPSQKTVIHRNKKAENCTADGMVCNELCSSDGCWGPGPDQCLSCKRFIRGRTCIDSCNLYDGEFREFANGSVCVECDPQCEKMEENMITCYGPGPDHCTKCFHFKDGPNCVEKCPDGLQGANSFIFKYADEDRECHPCHPNCTQGCRGPASHDCIFYPWTRQSTLPQHARTPLIAAGVIGGLFIIVIMGLTFAVYVRRKSIKKKRALRRFLETELVEPLTPSGTAPNQAQLRILKETELKRVKVLGSGAFGTVYKGIWVPEGETVKIPVAIKILNETTGPKANVEFMDVSKTQLVLQNHVKLISIIVLFFFLQGMMYLEERRLVHRDLAARNVLVKSPNHVKITDFGLARLLEGDEKEYNADGGKMPIKWMALECIHYRKFTHQSDVWSYGVTIWELMTFGGKPYDGIPTREIPDLLEKGERLPQPPICTIDVYMVMVKCWMIDADSRPKFKELAAEFSRMARDPQRYLVIQGDDRMKLPSPNDSKFFQNLLDEEDLEDMMDAEEYLVPQAFNIPPPIYTSRTRIDSNRNQFVYRDGGYTADVPMPYRAPGCIIPEAPAAQGATAEIFEDSCCNGTMQKQVATLAKEDSSTQRYSADPTVFIPERVVRGELDEDGYMTPMRDKPKTDYLNPVEENPFVSRRKNGDLQAVDNPEYHSAPNGQPKAEDEYVNEPLYLNTFANTLENAEYLKNNLPEKAKKAFDNPDYWNHSLPPRSTLQHPDYLQEYSTKYFYKQNGRIRPIVAENPEYLSEFSLKPGTVLPPPPYRHRNTVV</sequence>
<dbReference type="InterPro" id="IPR006212">
    <property type="entry name" value="Furin_repeat"/>
</dbReference>
<keyword evidence="4" id="KW-0217">Developmental protein</keyword>